<proteinExistence type="predicted"/>
<evidence type="ECO:0000256" key="1">
    <source>
        <dbReference type="ARBA" id="ARBA00004123"/>
    </source>
</evidence>
<protein>
    <recommendedName>
        <fullName evidence="5">Symplekin/Pta1 N-terminal domain-containing protein</fullName>
    </recommendedName>
</protein>
<feature type="compositionally biased region" description="Acidic residues" evidence="4">
    <location>
        <begin position="1251"/>
        <end position="1266"/>
    </location>
</feature>
<dbReference type="PANTHER" id="PTHR15245:SF20">
    <property type="entry name" value="SYMPLEKIN"/>
    <property type="match status" value="1"/>
</dbReference>
<evidence type="ECO:0000256" key="3">
    <source>
        <dbReference type="ARBA" id="ARBA00023242"/>
    </source>
</evidence>
<reference evidence="6" key="1">
    <citation type="submission" date="2022-06" db="EMBL/GenBank/DDBJ databases">
        <authorList>
            <person name="Berger JAMES D."/>
            <person name="Berger JAMES D."/>
        </authorList>
    </citation>
    <scope>NUCLEOTIDE SEQUENCE [LARGE SCALE GENOMIC DNA]</scope>
</reference>
<keyword evidence="6" id="KW-1185">Reference proteome</keyword>
<evidence type="ECO:0000313" key="7">
    <source>
        <dbReference type="WBParaSite" id="TREG1_4320.1"/>
    </source>
</evidence>
<feature type="compositionally biased region" description="Polar residues" evidence="4">
    <location>
        <begin position="826"/>
        <end position="839"/>
    </location>
</feature>
<comment type="subcellular location">
    <subcellularLocation>
        <location evidence="1">Nucleus</location>
    </subcellularLocation>
</comment>
<feature type="compositionally biased region" description="Basic and acidic residues" evidence="4">
    <location>
        <begin position="1289"/>
        <end position="1306"/>
    </location>
</feature>
<reference evidence="7" key="2">
    <citation type="submission" date="2023-11" db="UniProtKB">
        <authorList>
            <consortium name="WormBaseParasite"/>
        </authorList>
    </citation>
    <scope>IDENTIFICATION</scope>
</reference>
<feature type="region of interest" description="Disordered" evidence="4">
    <location>
        <begin position="1157"/>
        <end position="1306"/>
    </location>
</feature>
<sequence>MPSGDIGRHHPTMPQSSFDRIAGLINKASLTPSTSVKVTYLLKVKELLIHRESSLLDSFFEDVVKFQRDPNSQVKKVVLSFIEEACRVDTDLLKRAVGGLFDLFSTAIQREPPSISLLKRLMSSMIPIYRTALSRAVKIGIIDSGVAIGSGIGITAHSTADIALETFRIIAGLKDELVRLMLPMEVSGTSLFSRYHHSPILHNDVLRIQAISLIECVIILHSRRLPNSEIPPANEGDISLDQIPALTDTQLKSILEESTAASSATLLPGVCLVRPHRLAEEAERLFAGLSSWPVRGKPSVTAGSITCPVVKAVMDSLVNIAKQRPQFMDRVVQAFETVHATLPPHFSHNQVSYLRKKLKNGLLQLLPHPEVVSNLQGRITILLTDLGATQAEALQALQSHTELSRSRLYPDPSKFMVSCTEPDHGDVDMRQELFHQQSIPQVTQASSSTVVFRTTHLSNIPPTDIKLSFSNSQSKGTRSTTTATPSTTPVTISTTLSSTDSAKVQIESTPSQKYVPTTSGGFTLAEALQALQSHTELSRSRLYPDPSKFMVSCTEPDHGDVDMRQELFHQQSIPQVTQASSSTVVFRTTHLSNIPPTDIKLSFSNSQSKGTRSTTTATPSTTPVTISTTLSSTDSAKVQIESTPSQKYVPTTSGGFTLAEAEVALQFDDDDEDDEDIEIPRSSIRLKKKNRLSSSFSNITGYLTHSGSENKLITSKTGSINVKSQVPEVELITSRIVPKLTTANVCDLVLLSMVSLPTQMPASFHSTCTPIAAAGTSTQIRHLARMLAVQLSVWATEGGLYEVADRIIELETLLIPVDDAVDDRGGSQSEPRTSEQGSDIQKESMKSKKRRLHMLNDQTSDENDPEAEDAVIRANAARKMHTAQTMNISTLVGYGKQQQQQMINESLDIKMLPPGVPSGMTPMFTGQNTMSLPPEMPPNMLMIGFNPSQPPPPLLMPMMMPPGMITPPAQTPSQASAAATSLRQQPTVMSGQATLGNVSFNQHTSSTIPMPQADLIVPSSVRPFSLDAVTAPLSRDVQRQLARDAFMRILDGLEAPYTRAQPAGAYLISGQYDVIRMDILVRLATRRFGGNEFYNILVDRAIKNLSYGFELLSKLLMQEYCRFRGFQLAGFSRFMDSRRHQLSVSREVRCKRLESSIENGCNNNNPNSCEKLSKADDNNKSMLSDTNGDAANTDASDNHEKTTEEDIRRQDMSTDEISHGGEKHKKKSNNTSDNTKRKLLDNSSMKPKCTDDEEPNEEEESDEDDAVADKADGDEETKSSLSNSSSLKDTPRRQSKKPKEEVSGDLKLSSKDKLSILKAPVAPPDDLGCLSFYDYIFIEVLQKLSNPEIRPRFLTEAPLITRGAINELKRYCSKPEQATYGFEILRTLIATRSIHLREDLLNMLLHFCSVDGLEVRKAALTATRELANYASRWRENIEMFAVQTLKKLLQPRPTPDIFPFLNHASIPSTWTDKACQACAHLFLGLMLESPSLMHKLAEVYTHASPDIKRCLLRMLDSPILRTLIATRSIHLREDLLNMLLHFCSVDGLEVRKAALTATRELANYASRWRENIEMFAVQTLKKLLQPRPTPDIFPFLNHASIPSTWTDKACQACAHLFLGLMLESPSLMHKLAEVYTHASPDIKRCLLRMLDSPRIHISKAIVEVLEHVPTPPRVPTPEDRMKPDTFVVCDGGDGDDGTAVKEENTTTQPGNNSPTSSGPGIPTRGEMSHHDTPSFIPAGMFNQPTTNIPVMNIDTTTSNGIDNQCHQIPGLKNPIQQAAGSYNPPSSQSNLLKATTATTSTTTTTTP</sequence>
<dbReference type="GO" id="GO:0005847">
    <property type="term" value="C:mRNA cleavage and polyadenylation specificity factor complex"/>
    <property type="evidence" value="ECO:0007669"/>
    <property type="project" value="TreeGrafter"/>
</dbReference>
<feature type="compositionally biased region" description="Polar residues" evidence="4">
    <location>
        <begin position="1180"/>
        <end position="1195"/>
    </location>
</feature>
<dbReference type="InterPro" id="IPR032460">
    <property type="entry name" value="Symplekin/Pta1_N"/>
</dbReference>
<feature type="compositionally biased region" description="Low complexity" evidence="4">
    <location>
        <begin position="611"/>
        <end position="627"/>
    </location>
</feature>
<evidence type="ECO:0000313" key="6">
    <source>
        <dbReference type="Proteomes" id="UP000050795"/>
    </source>
</evidence>
<keyword evidence="3" id="KW-0539">Nucleus</keyword>
<feature type="compositionally biased region" description="Low complexity" evidence="4">
    <location>
        <begin position="477"/>
        <end position="490"/>
    </location>
</feature>
<feature type="compositionally biased region" description="Basic and acidic residues" evidence="4">
    <location>
        <begin position="1196"/>
        <end position="1221"/>
    </location>
</feature>
<feature type="compositionally biased region" description="Low complexity" evidence="4">
    <location>
        <begin position="1157"/>
        <end position="1170"/>
    </location>
</feature>
<feature type="region of interest" description="Disordered" evidence="4">
    <location>
        <begin position="1672"/>
        <end position="1749"/>
    </location>
</feature>
<name>A0AA85JST4_TRIRE</name>
<accession>A0AA85JST4</accession>
<dbReference type="WBParaSite" id="TREG1_4320.1">
    <property type="protein sequence ID" value="TREG1_4320.1"/>
    <property type="gene ID" value="TREG1_4320"/>
</dbReference>
<organism evidence="6 7">
    <name type="scientific">Trichobilharzia regenti</name>
    <name type="common">Nasal bird schistosome</name>
    <dbReference type="NCBI Taxonomy" id="157069"/>
    <lineage>
        <taxon>Eukaryota</taxon>
        <taxon>Metazoa</taxon>
        <taxon>Spiralia</taxon>
        <taxon>Lophotrochozoa</taxon>
        <taxon>Platyhelminthes</taxon>
        <taxon>Trematoda</taxon>
        <taxon>Digenea</taxon>
        <taxon>Strigeidida</taxon>
        <taxon>Schistosomatoidea</taxon>
        <taxon>Schistosomatidae</taxon>
        <taxon>Trichobilharzia</taxon>
    </lineage>
</organism>
<dbReference type="InterPro" id="IPR021850">
    <property type="entry name" value="Symplekin/Pta1"/>
</dbReference>
<dbReference type="InterPro" id="IPR016024">
    <property type="entry name" value="ARM-type_fold"/>
</dbReference>
<dbReference type="Proteomes" id="UP000050795">
    <property type="component" value="Unassembled WGS sequence"/>
</dbReference>
<evidence type="ECO:0000259" key="5">
    <source>
        <dbReference type="Pfam" id="PF11935"/>
    </source>
</evidence>
<dbReference type="Pfam" id="PF11935">
    <property type="entry name" value="SYMPK_PTA1_N"/>
    <property type="match status" value="1"/>
</dbReference>
<dbReference type="Gene3D" id="1.25.10.10">
    <property type="entry name" value="Leucine-rich Repeat Variant"/>
    <property type="match status" value="2"/>
</dbReference>
<dbReference type="InterPro" id="IPR011989">
    <property type="entry name" value="ARM-like"/>
</dbReference>
<dbReference type="GO" id="GO:0006397">
    <property type="term" value="P:mRNA processing"/>
    <property type="evidence" value="ECO:0007669"/>
    <property type="project" value="UniProtKB-KW"/>
</dbReference>
<feature type="compositionally biased region" description="Low complexity" evidence="4">
    <location>
        <begin position="1794"/>
        <end position="1807"/>
    </location>
</feature>
<evidence type="ECO:0000256" key="4">
    <source>
        <dbReference type="SAM" id="MobiDB-lite"/>
    </source>
</evidence>
<feature type="domain" description="Symplekin/Pta1 N-terminal" evidence="5">
    <location>
        <begin position="116"/>
        <end position="397"/>
    </location>
</feature>
<feature type="region of interest" description="Disordered" evidence="4">
    <location>
        <begin position="1777"/>
        <end position="1807"/>
    </location>
</feature>
<feature type="compositionally biased region" description="Polar residues" evidence="4">
    <location>
        <begin position="1705"/>
        <end position="1718"/>
    </location>
</feature>
<feature type="region of interest" description="Disordered" evidence="4">
    <location>
        <begin position="820"/>
        <end position="849"/>
    </location>
</feature>
<dbReference type="SUPFAM" id="SSF48371">
    <property type="entry name" value="ARM repeat"/>
    <property type="match status" value="2"/>
</dbReference>
<feature type="region of interest" description="Disordered" evidence="4">
    <location>
        <begin position="601"/>
        <end position="627"/>
    </location>
</feature>
<dbReference type="PANTHER" id="PTHR15245">
    <property type="entry name" value="SYMPLEKIN-RELATED"/>
    <property type="match status" value="1"/>
</dbReference>
<keyword evidence="2" id="KW-0507">mRNA processing</keyword>
<feature type="compositionally biased region" description="Polar residues" evidence="4">
    <location>
        <begin position="1777"/>
        <end position="1793"/>
    </location>
</feature>
<evidence type="ECO:0000256" key="2">
    <source>
        <dbReference type="ARBA" id="ARBA00022664"/>
    </source>
</evidence>
<feature type="region of interest" description="Disordered" evidence="4">
    <location>
        <begin position="468"/>
        <end position="490"/>
    </location>
</feature>